<dbReference type="InterPro" id="IPR050128">
    <property type="entry name" value="Sulfate_adenylyltrnsfr_sub2"/>
</dbReference>
<dbReference type="InterPro" id="IPR002500">
    <property type="entry name" value="PAPS_reduct_dom"/>
</dbReference>
<organism evidence="2">
    <name type="scientific">marine sediment metagenome</name>
    <dbReference type="NCBI Taxonomy" id="412755"/>
    <lineage>
        <taxon>unclassified sequences</taxon>
        <taxon>metagenomes</taxon>
        <taxon>ecological metagenomes</taxon>
    </lineage>
</organism>
<dbReference type="AlphaFoldDB" id="A0A0F9BFU5"/>
<dbReference type="EMBL" id="LAZR01049492">
    <property type="protein sequence ID" value="KKK89514.1"/>
    <property type="molecule type" value="Genomic_DNA"/>
</dbReference>
<name>A0A0F9BFU5_9ZZZZ</name>
<dbReference type="Pfam" id="PF01507">
    <property type="entry name" value="PAPS_reduct"/>
    <property type="match status" value="1"/>
</dbReference>
<comment type="caution">
    <text evidence="2">The sequence shown here is derived from an EMBL/GenBank/DDBJ whole genome shotgun (WGS) entry which is preliminary data.</text>
</comment>
<feature type="domain" description="Phosphoadenosine phosphosulphate reductase" evidence="1">
    <location>
        <begin position="47"/>
        <end position="225"/>
    </location>
</feature>
<dbReference type="PANTHER" id="PTHR43196">
    <property type="entry name" value="SULFATE ADENYLYLTRANSFERASE SUBUNIT 2"/>
    <property type="match status" value="1"/>
</dbReference>
<evidence type="ECO:0000313" key="2">
    <source>
        <dbReference type="EMBL" id="KKK89514.1"/>
    </source>
</evidence>
<protein>
    <recommendedName>
        <fullName evidence="1">Phosphoadenosine phosphosulphate reductase domain-containing protein</fullName>
    </recommendedName>
</protein>
<proteinExistence type="predicted"/>
<evidence type="ECO:0000259" key="1">
    <source>
        <dbReference type="Pfam" id="PF01507"/>
    </source>
</evidence>
<dbReference type="Gene3D" id="3.40.50.620">
    <property type="entry name" value="HUPs"/>
    <property type="match status" value="1"/>
</dbReference>
<sequence>MEAKSTLSEAGAEQLSLPGVDETFLAERLEESRRVVREIAEKSELPLFVQFSGGRDSMAMVGLVQEVTDDFICCYMATGLEFKGYIPFIKETCQKLGVRLLISNPGMHKGNLYKRIRQFKSFPGLIATWCCRDLKLRPQKKMLIKEFGKGTFYKLEGIRRDESTRRRYIYAEYTGNPIREDGEFRGSYEVFPIINWTDRDVKNYLELKGLPTSGLYKEFGVSGCSFCPFYQPDIYRRILRKLPDHFDRIIELENELDLPSVSGYYFMRDLKREVLSGIVAEPVEPISEAKSPCMMKFQGEMVPTCSIY</sequence>
<dbReference type="PANTHER" id="PTHR43196:SF2">
    <property type="entry name" value="PHOSPHOADENOSINE PHOSPHOSULFATE REDUCTASE"/>
    <property type="match status" value="1"/>
</dbReference>
<feature type="non-terminal residue" evidence="2">
    <location>
        <position position="308"/>
    </location>
</feature>
<gene>
    <name evidence="2" type="ORF">LCGC14_2732320</name>
</gene>
<reference evidence="2" key="1">
    <citation type="journal article" date="2015" name="Nature">
        <title>Complex archaea that bridge the gap between prokaryotes and eukaryotes.</title>
        <authorList>
            <person name="Spang A."/>
            <person name="Saw J.H."/>
            <person name="Jorgensen S.L."/>
            <person name="Zaremba-Niedzwiedzka K."/>
            <person name="Martijn J."/>
            <person name="Lind A.E."/>
            <person name="van Eijk R."/>
            <person name="Schleper C."/>
            <person name="Guy L."/>
            <person name="Ettema T.J."/>
        </authorList>
    </citation>
    <scope>NUCLEOTIDE SEQUENCE</scope>
</reference>
<dbReference type="SUPFAM" id="SSF52402">
    <property type="entry name" value="Adenine nucleotide alpha hydrolases-like"/>
    <property type="match status" value="1"/>
</dbReference>
<dbReference type="InterPro" id="IPR014729">
    <property type="entry name" value="Rossmann-like_a/b/a_fold"/>
</dbReference>
<dbReference type="GO" id="GO:0003824">
    <property type="term" value="F:catalytic activity"/>
    <property type="evidence" value="ECO:0007669"/>
    <property type="project" value="InterPro"/>
</dbReference>
<accession>A0A0F9BFU5</accession>